<evidence type="ECO:0000256" key="3">
    <source>
        <dbReference type="ARBA" id="ARBA00022692"/>
    </source>
</evidence>
<evidence type="ECO:0000256" key="4">
    <source>
        <dbReference type="ARBA" id="ARBA00022989"/>
    </source>
</evidence>
<feature type="transmembrane region" description="Helical" evidence="6">
    <location>
        <begin position="124"/>
        <end position="144"/>
    </location>
</feature>
<evidence type="ECO:0000256" key="2">
    <source>
        <dbReference type="ARBA" id="ARBA00022475"/>
    </source>
</evidence>
<comment type="subcellular location">
    <subcellularLocation>
        <location evidence="1">Cell membrane</location>
        <topology evidence="1">Multi-pass membrane protein</topology>
    </subcellularLocation>
</comment>
<feature type="transmembrane region" description="Helical" evidence="6">
    <location>
        <begin position="65"/>
        <end position="83"/>
    </location>
</feature>
<protein>
    <recommendedName>
        <fullName evidence="7">EamA domain-containing protein</fullName>
    </recommendedName>
</protein>
<dbReference type="KEGG" id="mars:A8C75_02415"/>
<accession>A0A1A9ETF4</accession>
<dbReference type="Pfam" id="PF00892">
    <property type="entry name" value="EamA"/>
    <property type="match status" value="2"/>
</dbReference>
<dbReference type="Gene3D" id="1.10.3730.20">
    <property type="match status" value="1"/>
</dbReference>
<dbReference type="AlphaFoldDB" id="A0A1A9ETF4"/>
<dbReference type="Proteomes" id="UP000078070">
    <property type="component" value="Chromosome"/>
</dbReference>
<feature type="transmembrane region" description="Helical" evidence="6">
    <location>
        <begin position="95"/>
        <end position="115"/>
    </location>
</feature>
<sequence length="300" mass="32904">MSSRITPILCLTLAMLLWASAFIALKLAFRHYDPMVVLAGRMLVASCCFVWVWRRFGPVHYCAGDWKFIGLLMLAEPCLYFLFEASALQYTSAAQAGMITALLPLLVALGAWFFLRERLRLQAWLGFALAVAGALWLSFAALVSDVAPNPLLGNFLEFCAMLCAMVYTLCLKRLSSRYSPWLLTALQSFCGTLFFVPALAMPGVEMPTVWVPEAVLAILYLGLVVNIFAYGLFNLGVSWIPASQASAYINLIPVFTVVLAYVLLHETLNVQQLAAAALIIGGVMLSQWPESRSATRAVAG</sequence>
<reference evidence="8 9" key="2">
    <citation type="journal article" date="2018" name="Int. J. Syst. Evol. Microbiol.">
        <title>Marinobacterium aestuarii sp. nov., a benzene-degrading marine bacterium isolated from estuary sediment.</title>
        <authorList>
            <person name="Bae S.S."/>
            <person name="Jung J."/>
            <person name="Chung D."/>
            <person name="Baek K."/>
        </authorList>
    </citation>
    <scope>NUCLEOTIDE SEQUENCE [LARGE SCALE GENOMIC DNA]</scope>
    <source>
        <strain evidence="8 9">ST58-10</strain>
    </source>
</reference>
<feature type="transmembrane region" description="Helical" evidence="6">
    <location>
        <begin position="214"/>
        <end position="233"/>
    </location>
</feature>
<dbReference type="InterPro" id="IPR050638">
    <property type="entry name" value="AA-Vitamin_Transporters"/>
</dbReference>
<keyword evidence="2" id="KW-1003">Cell membrane</keyword>
<feature type="transmembrane region" description="Helical" evidence="6">
    <location>
        <begin position="181"/>
        <end position="202"/>
    </location>
</feature>
<dbReference type="PANTHER" id="PTHR32322">
    <property type="entry name" value="INNER MEMBRANE TRANSPORTER"/>
    <property type="match status" value="1"/>
</dbReference>
<organism evidence="8 9">
    <name type="scientific">Marinobacterium aestuarii</name>
    <dbReference type="NCBI Taxonomy" id="1821621"/>
    <lineage>
        <taxon>Bacteria</taxon>
        <taxon>Pseudomonadati</taxon>
        <taxon>Pseudomonadota</taxon>
        <taxon>Gammaproteobacteria</taxon>
        <taxon>Oceanospirillales</taxon>
        <taxon>Oceanospirillaceae</taxon>
        <taxon>Marinobacterium</taxon>
    </lineage>
</organism>
<evidence type="ECO:0000256" key="1">
    <source>
        <dbReference type="ARBA" id="ARBA00004651"/>
    </source>
</evidence>
<name>A0A1A9ETF4_9GAMM</name>
<dbReference type="STRING" id="1821621.A8C75_02415"/>
<dbReference type="SUPFAM" id="SSF103481">
    <property type="entry name" value="Multidrug resistance efflux transporter EmrE"/>
    <property type="match status" value="2"/>
</dbReference>
<evidence type="ECO:0000256" key="6">
    <source>
        <dbReference type="SAM" id="Phobius"/>
    </source>
</evidence>
<reference evidence="9" key="1">
    <citation type="submission" date="2016-05" db="EMBL/GenBank/DDBJ databases">
        <authorList>
            <person name="Baek K."/>
            <person name="Yang S.-J."/>
        </authorList>
    </citation>
    <scope>NUCLEOTIDE SEQUENCE [LARGE SCALE GENOMIC DNA]</scope>
    <source>
        <strain evidence="9">ST58-10</strain>
    </source>
</reference>
<dbReference type="EMBL" id="CP015839">
    <property type="protein sequence ID" value="ANG61434.1"/>
    <property type="molecule type" value="Genomic_DNA"/>
</dbReference>
<dbReference type="OrthoDB" id="5584577at2"/>
<keyword evidence="3 6" id="KW-0812">Transmembrane</keyword>
<dbReference type="InterPro" id="IPR000620">
    <property type="entry name" value="EamA_dom"/>
</dbReference>
<keyword evidence="5 6" id="KW-0472">Membrane</keyword>
<keyword evidence="4 6" id="KW-1133">Transmembrane helix</keyword>
<dbReference type="InterPro" id="IPR037185">
    <property type="entry name" value="EmrE-like"/>
</dbReference>
<feature type="transmembrane region" description="Helical" evidence="6">
    <location>
        <begin position="34"/>
        <end position="53"/>
    </location>
</feature>
<gene>
    <name evidence="8" type="ORF">A8C75_02415</name>
</gene>
<keyword evidence="9" id="KW-1185">Reference proteome</keyword>
<feature type="transmembrane region" description="Helical" evidence="6">
    <location>
        <begin position="245"/>
        <end position="264"/>
    </location>
</feature>
<evidence type="ECO:0000256" key="5">
    <source>
        <dbReference type="ARBA" id="ARBA00023136"/>
    </source>
</evidence>
<evidence type="ECO:0000313" key="8">
    <source>
        <dbReference type="EMBL" id="ANG61434.1"/>
    </source>
</evidence>
<dbReference type="RefSeq" id="WP_067377594.1">
    <property type="nucleotide sequence ID" value="NZ_CP015839.1"/>
</dbReference>
<evidence type="ECO:0000259" key="7">
    <source>
        <dbReference type="Pfam" id="PF00892"/>
    </source>
</evidence>
<proteinExistence type="predicted"/>
<feature type="transmembrane region" description="Helical" evidence="6">
    <location>
        <begin position="270"/>
        <end position="288"/>
    </location>
</feature>
<feature type="domain" description="EamA" evidence="7">
    <location>
        <begin position="152"/>
        <end position="285"/>
    </location>
</feature>
<dbReference type="PANTHER" id="PTHR32322:SF18">
    <property type="entry name" value="S-ADENOSYLMETHIONINE_S-ADENOSYLHOMOCYSTEINE TRANSPORTER"/>
    <property type="match status" value="1"/>
</dbReference>
<dbReference type="GO" id="GO:0005886">
    <property type="term" value="C:plasma membrane"/>
    <property type="evidence" value="ECO:0007669"/>
    <property type="project" value="UniProtKB-SubCell"/>
</dbReference>
<evidence type="ECO:0000313" key="9">
    <source>
        <dbReference type="Proteomes" id="UP000078070"/>
    </source>
</evidence>
<feature type="transmembrane region" description="Helical" evidence="6">
    <location>
        <begin position="150"/>
        <end position="169"/>
    </location>
</feature>
<feature type="domain" description="EamA" evidence="7">
    <location>
        <begin position="8"/>
        <end position="138"/>
    </location>
</feature>